<dbReference type="EMBL" id="MG011690">
    <property type="protein sequence ID" value="AVK75849.1"/>
    <property type="molecule type" value="Genomic_DNA"/>
</dbReference>
<feature type="transmembrane region" description="Helical" evidence="2">
    <location>
        <begin position="111"/>
        <end position="134"/>
    </location>
</feature>
<dbReference type="KEGG" id="vg:36842562"/>
<name>A0A2U7UBL4_9VIRU</name>
<dbReference type="RefSeq" id="YP_009481852.1">
    <property type="nucleotide sequence ID" value="NC_037666.1"/>
</dbReference>
<gene>
    <name evidence="3" type="ORF">pneo_cds_242</name>
</gene>
<evidence type="ECO:0000256" key="1">
    <source>
        <dbReference type="SAM" id="MobiDB-lite"/>
    </source>
</evidence>
<evidence type="ECO:0000256" key="2">
    <source>
        <dbReference type="SAM" id="Phobius"/>
    </source>
</evidence>
<reference evidence="3" key="1">
    <citation type="journal article" date="2018" name="Nat. Commun.">
        <title>Diversity and evolution of the emerging Pandoraviridae family.</title>
        <authorList>
            <person name="Legendre M."/>
            <person name="Fabre E."/>
            <person name="Poirot O."/>
            <person name="Jeudy S."/>
            <person name="Lartigue A."/>
            <person name="Alempic J.M."/>
            <person name="Beucher L."/>
            <person name="Philippe N."/>
            <person name="Bertaux L."/>
            <person name="Christo-Foroux E."/>
            <person name="Labadie K."/>
            <person name="Coute Y."/>
            <person name="Abergel C."/>
            <person name="Claverie J.M."/>
        </authorList>
    </citation>
    <scope>NUCLEOTIDE SEQUENCE [LARGE SCALE GENOMIC DNA]</scope>
    <source>
        <strain evidence="3">Neocaledonia</strain>
    </source>
</reference>
<protein>
    <submittedName>
        <fullName evidence="3">Uncharacterized protein</fullName>
    </submittedName>
</protein>
<proteinExistence type="predicted"/>
<keyword evidence="2" id="KW-0472">Membrane</keyword>
<keyword evidence="2" id="KW-1133">Transmembrane helix</keyword>
<evidence type="ECO:0000313" key="3">
    <source>
        <dbReference type="EMBL" id="AVK75849.1"/>
    </source>
</evidence>
<organism evidence="3">
    <name type="scientific">Pandoravirus neocaledonia</name>
    <dbReference type="NCBI Taxonomy" id="2107708"/>
    <lineage>
        <taxon>Viruses</taxon>
        <taxon>Pandoravirus</taxon>
    </lineage>
</organism>
<feature type="region of interest" description="Disordered" evidence="1">
    <location>
        <begin position="140"/>
        <end position="179"/>
    </location>
</feature>
<dbReference type="GeneID" id="36842562"/>
<sequence length="179" mass="18965">MEAFALDPVDEMCARVRARWAAADRRRANAAWWCPDTATVPRTPPHVLMGALANEFDAYAAHRHAIDTASQHAQPIADANPVSSCPRSGIVPPVGHVSSSTQPSSLAGRRVWVAVAISAAAIVLLIALVGLALAPSMRARADGRNDRDDDDDAESDGTHDMRALNGAMQIGTIRGRGDV</sequence>
<dbReference type="Proteomes" id="UP000249287">
    <property type="component" value="Segment"/>
</dbReference>
<accession>A0A2U7UBL4</accession>
<keyword evidence="2" id="KW-0812">Transmembrane</keyword>